<proteinExistence type="predicted"/>
<feature type="region of interest" description="Disordered" evidence="1">
    <location>
        <begin position="1"/>
        <end position="60"/>
    </location>
</feature>
<accession>A0A6J4VML8</accession>
<evidence type="ECO:0000313" key="2">
    <source>
        <dbReference type="EMBL" id="CAA9583238.1"/>
    </source>
</evidence>
<organism evidence="2">
    <name type="scientific">uncultured Synechococcales cyanobacterium</name>
    <dbReference type="NCBI Taxonomy" id="1936017"/>
    <lineage>
        <taxon>Bacteria</taxon>
        <taxon>Bacillati</taxon>
        <taxon>Cyanobacteriota</taxon>
        <taxon>Cyanophyceae</taxon>
        <taxon>Synechococcales</taxon>
        <taxon>environmental samples</taxon>
    </lineage>
</organism>
<reference evidence="2" key="1">
    <citation type="submission" date="2020-02" db="EMBL/GenBank/DDBJ databases">
        <authorList>
            <person name="Meier V. D."/>
        </authorList>
    </citation>
    <scope>NUCLEOTIDE SEQUENCE</scope>
    <source>
        <strain evidence="2">AVDCRST_MAG81</strain>
    </source>
</reference>
<protein>
    <submittedName>
        <fullName evidence="2">Uncharacterized protein</fullName>
    </submittedName>
</protein>
<dbReference type="AlphaFoldDB" id="A0A6J4VML8"/>
<gene>
    <name evidence="2" type="ORF">AVDCRST_MAG81-3340</name>
</gene>
<sequence>MSEDFEDTKINRDRQKPTKSLTSSGEPAQPLCQFTKVPQTWGELESSHPSSEVRGPELVN</sequence>
<dbReference type="EMBL" id="CADCWO010000182">
    <property type="protein sequence ID" value="CAA9583238.1"/>
    <property type="molecule type" value="Genomic_DNA"/>
</dbReference>
<feature type="compositionally biased region" description="Basic and acidic residues" evidence="1">
    <location>
        <begin position="7"/>
        <end position="16"/>
    </location>
</feature>
<evidence type="ECO:0000256" key="1">
    <source>
        <dbReference type="SAM" id="MobiDB-lite"/>
    </source>
</evidence>
<name>A0A6J4VML8_9CYAN</name>